<evidence type="ECO:0000313" key="2">
    <source>
        <dbReference type="Proteomes" id="UP001226091"/>
    </source>
</evidence>
<reference evidence="2" key="1">
    <citation type="journal article" date="2025" name="Aquaculture">
        <title>Assessment of the bioflocculant production and safety properties of Metabacillus hrfriensis sp. nov. based on phenotypic and whole-genome sequencing analysis.</title>
        <authorList>
            <person name="Zhang R."/>
            <person name="Zhao Z."/>
            <person name="Luo L."/>
            <person name="Wang S."/>
            <person name="Guo K."/>
            <person name="Xu W."/>
        </authorList>
    </citation>
    <scope>NUCLEOTIDE SEQUENCE [LARGE SCALE GENOMIC DNA]</scope>
    <source>
        <strain evidence="2">CT-WN-B3</strain>
    </source>
</reference>
<organism evidence="1 2">
    <name type="scientific">Metabacillus hrfriensis</name>
    <dbReference type="NCBI Taxonomy" id="3048891"/>
    <lineage>
        <taxon>Bacteria</taxon>
        <taxon>Bacillati</taxon>
        <taxon>Bacillota</taxon>
        <taxon>Bacilli</taxon>
        <taxon>Bacillales</taxon>
        <taxon>Bacillaceae</taxon>
        <taxon>Metabacillus</taxon>
    </lineage>
</organism>
<sequence>MMSSHRLLIGAFACVIVTLFFIIPSFHKDESSASENAAEKKNEVYEVSGPLTVTVVLERIYLDGEISEEVKTETILAMEDFWAKYEGWQLIDQDDNQIIFQKEMDDISPLLKANGYFGISSEGVFSIFNGRPDDASEIIQSFFQIDVRKLETRKHDELRHGIRIQSKDQYLEVIQSYKAYSSPADVK</sequence>
<gene>
    <name evidence="1" type="ORF">QLQ22_18535</name>
</gene>
<name>A0ACD4R955_9BACI</name>
<protein>
    <submittedName>
        <fullName evidence="1">Intercompartmental signaling factor BofC</fullName>
    </submittedName>
</protein>
<accession>A0ACD4R955</accession>
<keyword evidence="2" id="KW-1185">Reference proteome</keyword>
<dbReference type="Proteomes" id="UP001226091">
    <property type="component" value="Chromosome"/>
</dbReference>
<dbReference type="EMBL" id="CP126116">
    <property type="protein sequence ID" value="WHZ56672.1"/>
    <property type="molecule type" value="Genomic_DNA"/>
</dbReference>
<proteinExistence type="predicted"/>
<evidence type="ECO:0000313" key="1">
    <source>
        <dbReference type="EMBL" id="WHZ56672.1"/>
    </source>
</evidence>